<evidence type="ECO:0000313" key="3">
    <source>
        <dbReference type="EMBL" id="MBA0705078.1"/>
    </source>
</evidence>
<reference evidence="3 4" key="1">
    <citation type="journal article" date="2019" name="Genome Biol. Evol.">
        <title>Insights into the evolution of the New World diploid cottons (Gossypium, subgenus Houzingenia) based on genome sequencing.</title>
        <authorList>
            <person name="Grover C.E."/>
            <person name="Arick M.A. 2nd"/>
            <person name="Thrash A."/>
            <person name="Conover J.L."/>
            <person name="Sanders W.S."/>
            <person name="Peterson D.G."/>
            <person name="Frelichowski J.E."/>
            <person name="Scheffler J.A."/>
            <person name="Scheffler B.E."/>
            <person name="Wendel J.F."/>
        </authorList>
    </citation>
    <scope>NUCLEOTIDE SEQUENCE [LARGE SCALE GENOMIC DNA]</scope>
    <source>
        <strain evidence="3">4</strain>
        <tissue evidence="3">Leaf</tissue>
    </source>
</reference>
<keyword evidence="2" id="KW-0413">Isomerase</keyword>
<dbReference type="Gene3D" id="3.20.20.70">
    <property type="entry name" value="Aldolase class I"/>
    <property type="match status" value="1"/>
</dbReference>
<dbReference type="GO" id="GO:0005975">
    <property type="term" value="P:carbohydrate metabolic process"/>
    <property type="evidence" value="ECO:0007669"/>
    <property type="project" value="InterPro"/>
</dbReference>
<accession>A0A7J8YZR7</accession>
<dbReference type="AlphaFoldDB" id="A0A7J8YZR7"/>
<gene>
    <name evidence="3" type="ORF">Golax_017293</name>
</gene>
<evidence type="ECO:0008006" key="5">
    <source>
        <dbReference type="Google" id="ProtNLM"/>
    </source>
</evidence>
<dbReference type="Proteomes" id="UP000593574">
    <property type="component" value="Unassembled WGS sequence"/>
</dbReference>
<sequence length="64" mass="7161">MGVTPKIAPSMLSSDFANLASEAKRMLDFGADWLHMDIMFTTLNRSRFLLVFVQGIFGLPPYGH</sequence>
<keyword evidence="1" id="KW-0479">Metal-binding</keyword>
<comment type="caution">
    <text evidence="3">The sequence shown here is derived from an EMBL/GenBank/DDBJ whole genome shotgun (WGS) entry which is preliminary data.</text>
</comment>
<keyword evidence="4" id="KW-1185">Reference proteome</keyword>
<evidence type="ECO:0000256" key="2">
    <source>
        <dbReference type="ARBA" id="ARBA00023235"/>
    </source>
</evidence>
<name>A0A7J8YZR7_9ROSI</name>
<dbReference type="GO" id="GO:0046872">
    <property type="term" value="F:metal ion binding"/>
    <property type="evidence" value="ECO:0007669"/>
    <property type="project" value="UniProtKB-KW"/>
</dbReference>
<dbReference type="Pfam" id="PF00834">
    <property type="entry name" value="Ribul_P_3_epim"/>
    <property type="match status" value="1"/>
</dbReference>
<dbReference type="GO" id="GO:0016857">
    <property type="term" value="F:racemase and epimerase activity, acting on carbohydrates and derivatives"/>
    <property type="evidence" value="ECO:0007669"/>
    <property type="project" value="InterPro"/>
</dbReference>
<evidence type="ECO:0000256" key="1">
    <source>
        <dbReference type="ARBA" id="ARBA00022723"/>
    </source>
</evidence>
<organism evidence="3 4">
    <name type="scientific">Gossypium laxum</name>
    <dbReference type="NCBI Taxonomy" id="34288"/>
    <lineage>
        <taxon>Eukaryota</taxon>
        <taxon>Viridiplantae</taxon>
        <taxon>Streptophyta</taxon>
        <taxon>Embryophyta</taxon>
        <taxon>Tracheophyta</taxon>
        <taxon>Spermatophyta</taxon>
        <taxon>Magnoliopsida</taxon>
        <taxon>eudicotyledons</taxon>
        <taxon>Gunneridae</taxon>
        <taxon>Pentapetalae</taxon>
        <taxon>rosids</taxon>
        <taxon>malvids</taxon>
        <taxon>Malvales</taxon>
        <taxon>Malvaceae</taxon>
        <taxon>Malvoideae</taxon>
        <taxon>Gossypium</taxon>
    </lineage>
</organism>
<proteinExistence type="predicted"/>
<dbReference type="SUPFAM" id="SSF51366">
    <property type="entry name" value="Ribulose-phoshate binding barrel"/>
    <property type="match status" value="1"/>
</dbReference>
<dbReference type="EMBL" id="JABEZV010000001">
    <property type="protein sequence ID" value="MBA0705078.1"/>
    <property type="molecule type" value="Genomic_DNA"/>
</dbReference>
<dbReference type="InterPro" id="IPR011060">
    <property type="entry name" value="RibuloseP-bd_barrel"/>
</dbReference>
<dbReference type="InterPro" id="IPR000056">
    <property type="entry name" value="Ribul_P_3_epim-like"/>
</dbReference>
<protein>
    <recommendedName>
        <fullName evidence="5">Ribulose-phosphate 3-epimerase</fullName>
    </recommendedName>
</protein>
<dbReference type="InterPro" id="IPR013785">
    <property type="entry name" value="Aldolase_TIM"/>
</dbReference>
<evidence type="ECO:0000313" key="4">
    <source>
        <dbReference type="Proteomes" id="UP000593574"/>
    </source>
</evidence>